<feature type="transmembrane region" description="Helical" evidence="1">
    <location>
        <begin position="142"/>
        <end position="162"/>
    </location>
</feature>
<gene>
    <name evidence="2" type="ORF">LCGC14_2337350</name>
</gene>
<accession>A0A0F9F857</accession>
<evidence type="ECO:0000313" key="2">
    <source>
        <dbReference type="EMBL" id="KKL47257.1"/>
    </source>
</evidence>
<dbReference type="AlphaFoldDB" id="A0A0F9F857"/>
<organism evidence="2">
    <name type="scientific">marine sediment metagenome</name>
    <dbReference type="NCBI Taxonomy" id="412755"/>
    <lineage>
        <taxon>unclassified sequences</taxon>
        <taxon>metagenomes</taxon>
        <taxon>ecological metagenomes</taxon>
    </lineage>
</organism>
<dbReference type="EMBL" id="LAZR01033731">
    <property type="protein sequence ID" value="KKL47257.1"/>
    <property type="molecule type" value="Genomic_DNA"/>
</dbReference>
<keyword evidence="1" id="KW-1133">Transmembrane helix</keyword>
<sequence>MSYIPSHIVDDFFNQNDEYRKYFIKKAADYLLVDFTVLSIVLSFFFTRLTIISMIACITLFFLAIQTKWYIISRKLREFVIPIKQFWEKYKEIEKEAGELPDEEKKEYIKKESNEVYYATKKDAAIDTHDYYVKLMSKLNRYISFSFFCIIIVLFNIGIYGLFNENITNIMFQIFFDLVITFIFFIAIIFGFNIFSSIRHFIKNSKGIFKNKIKKKDRQDG</sequence>
<proteinExistence type="predicted"/>
<keyword evidence="1" id="KW-0472">Membrane</keyword>
<protein>
    <submittedName>
        <fullName evidence="2">Uncharacterized protein</fullName>
    </submittedName>
</protein>
<comment type="caution">
    <text evidence="2">The sequence shown here is derived from an EMBL/GenBank/DDBJ whole genome shotgun (WGS) entry which is preliminary data.</text>
</comment>
<reference evidence="2" key="1">
    <citation type="journal article" date="2015" name="Nature">
        <title>Complex archaea that bridge the gap between prokaryotes and eukaryotes.</title>
        <authorList>
            <person name="Spang A."/>
            <person name="Saw J.H."/>
            <person name="Jorgensen S.L."/>
            <person name="Zaremba-Niedzwiedzka K."/>
            <person name="Martijn J."/>
            <person name="Lind A.E."/>
            <person name="van Eijk R."/>
            <person name="Schleper C."/>
            <person name="Guy L."/>
            <person name="Ettema T.J."/>
        </authorList>
    </citation>
    <scope>NUCLEOTIDE SEQUENCE</scope>
</reference>
<evidence type="ECO:0000256" key="1">
    <source>
        <dbReference type="SAM" id="Phobius"/>
    </source>
</evidence>
<feature type="transmembrane region" description="Helical" evidence="1">
    <location>
        <begin position="27"/>
        <end position="45"/>
    </location>
</feature>
<feature type="transmembrane region" description="Helical" evidence="1">
    <location>
        <begin position="51"/>
        <end position="71"/>
    </location>
</feature>
<name>A0A0F9F857_9ZZZZ</name>
<keyword evidence="1" id="KW-0812">Transmembrane</keyword>
<feature type="transmembrane region" description="Helical" evidence="1">
    <location>
        <begin position="174"/>
        <end position="195"/>
    </location>
</feature>